<gene>
    <name evidence="2" type="ORF">EV186_101186</name>
</gene>
<dbReference type="PANTHER" id="PTHR33608:SF14">
    <property type="entry name" value="POSSIBLE CONSERVED SECRETED PROTEIN"/>
    <property type="match status" value="1"/>
</dbReference>
<sequence length="455" mass="48207">MTTKLLRWAQARRTQGTVGWRGTDALARAAVCGLGLIAVGALVHQLDLVLIGTPLLASAALALAAAPRQAPRVRAEALPGVVESGQSRPLALRCDTAPGTELLAVRLPAAAENTKVGAVHLVPGDVGVVRTRLRWGAWGEGVDIRPDHMVGTADGLIVFGPVTGTEARRIVLPPVVPLPSGPLPPRSAGLVGVHKARPQGDGTELRDIRPYRPGDRLRRIDWRVSLRATATVGGTFAPGTVHVRERHAESDAELMLALDTRFDVGAEVGEWSVGVPGSGIRVGGSLDNGARAVTAFAAAYLQQGDRVGMADLGRPVFGVPCGSGRRQLDRIRHQLVRGCGLAGWAPKPVLPRQQVPHGALVVVLSPFLDDAVVDVAVRAVRRGNPVLAVDLLPDELVPDRETEWGDAVLAVIAGEHRLRMAALRGQGVPVARWSNQGEVTEALRRIRRRGRVGAR</sequence>
<name>A0A4R6SM53_LABRH</name>
<dbReference type="OrthoDB" id="9776116at2"/>
<evidence type="ECO:0000259" key="1">
    <source>
        <dbReference type="Pfam" id="PF01882"/>
    </source>
</evidence>
<proteinExistence type="predicted"/>
<dbReference type="PANTHER" id="PTHR33608">
    <property type="entry name" value="BLL2464 PROTEIN"/>
    <property type="match status" value="1"/>
</dbReference>
<dbReference type="Pfam" id="PF01882">
    <property type="entry name" value="DUF58"/>
    <property type="match status" value="1"/>
</dbReference>
<accession>A0A4R6SM53</accession>
<dbReference type="AlphaFoldDB" id="A0A4R6SM53"/>
<protein>
    <submittedName>
        <fullName evidence="2">Uncharacterized protein (DUF58 family)</fullName>
    </submittedName>
</protein>
<evidence type="ECO:0000313" key="2">
    <source>
        <dbReference type="EMBL" id="TDQ04243.1"/>
    </source>
</evidence>
<dbReference type="Proteomes" id="UP000295444">
    <property type="component" value="Unassembled WGS sequence"/>
</dbReference>
<dbReference type="EMBL" id="SNXZ01000001">
    <property type="protein sequence ID" value="TDQ04243.1"/>
    <property type="molecule type" value="Genomic_DNA"/>
</dbReference>
<organism evidence="2 3">
    <name type="scientific">Labedaea rhizosphaerae</name>
    <dbReference type="NCBI Taxonomy" id="598644"/>
    <lineage>
        <taxon>Bacteria</taxon>
        <taxon>Bacillati</taxon>
        <taxon>Actinomycetota</taxon>
        <taxon>Actinomycetes</taxon>
        <taxon>Pseudonocardiales</taxon>
        <taxon>Pseudonocardiaceae</taxon>
        <taxon>Labedaea</taxon>
    </lineage>
</organism>
<comment type="caution">
    <text evidence="2">The sequence shown here is derived from an EMBL/GenBank/DDBJ whole genome shotgun (WGS) entry which is preliminary data.</text>
</comment>
<dbReference type="InterPro" id="IPR002881">
    <property type="entry name" value="DUF58"/>
</dbReference>
<feature type="domain" description="DUF58" evidence="1">
    <location>
        <begin position="207"/>
        <end position="260"/>
    </location>
</feature>
<reference evidence="2 3" key="1">
    <citation type="submission" date="2019-03" db="EMBL/GenBank/DDBJ databases">
        <title>Genomic Encyclopedia of Type Strains, Phase IV (KMG-IV): sequencing the most valuable type-strain genomes for metagenomic binning, comparative biology and taxonomic classification.</title>
        <authorList>
            <person name="Goeker M."/>
        </authorList>
    </citation>
    <scope>NUCLEOTIDE SEQUENCE [LARGE SCALE GENOMIC DNA]</scope>
    <source>
        <strain evidence="2 3">DSM 45361</strain>
    </source>
</reference>
<evidence type="ECO:0000313" key="3">
    <source>
        <dbReference type="Proteomes" id="UP000295444"/>
    </source>
</evidence>
<keyword evidence="3" id="KW-1185">Reference proteome</keyword>
<dbReference type="RefSeq" id="WP_133847182.1">
    <property type="nucleotide sequence ID" value="NZ_SNXZ01000001.1"/>
</dbReference>